<keyword evidence="2" id="KW-1133">Transmembrane helix</keyword>
<evidence type="ECO:0000313" key="4">
    <source>
        <dbReference type="EMBL" id="NMW86409.1"/>
    </source>
</evidence>
<evidence type="ECO:0000256" key="3">
    <source>
        <dbReference type="SAM" id="SignalP"/>
    </source>
</evidence>
<dbReference type="EMBL" id="JABCUI010000001">
    <property type="protein sequence ID" value="NMW86409.1"/>
    <property type="molecule type" value="Genomic_DNA"/>
</dbReference>
<accession>A0A2X2YJW8</accession>
<evidence type="ECO:0000313" key="5">
    <source>
        <dbReference type="EMBL" id="SQB63401.1"/>
    </source>
</evidence>
<evidence type="ECO:0000313" key="7">
    <source>
        <dbReference type="Proteomes" id="UP000553981"/>
    </source>
</evidence>
<dbReference type="Proteomes" id="UP000553981">
    <property type="component" value="Unassembled WGS sequence"/>
</dbReference>
<feature type="signal peptide" evidence="3">
    <location>
        <begin position="1"/>
        <end position="23"/>
    </location>
</feature>
<dbReference type="AlphaFoldDB" id="A0A2X2YJW8"/>
<reference evidence="4 7" key="2">
    <citation type="submission" date="2020-04" db="EMBL/GenBank/DDBJ databases">
        <title>Antimicrobial susceptibility and clonality of vaginal-derived multi-drug resistant Mobiluncus isolates in China.</title>
        <authorList>
            <person name="Zhang X."/>
        </authorList>
    </citation>
    <scope>NUCLEOTIDE SEQUENCE [LARGE SCALE GENOMIC DNA]</scope>
    <source>
        <strain evidence="4 7">19</strain>
    </source>
</reference>
<keyword evidence="2" id="KW-0812">Transmembrane</keyword>
<dbReference type="EMBL" id="UASJ01000001">
    <property type="protein sequence ID" value="SQB63401.1"/>
    <property type="molecule type" value="Genomic_DNA"/>
</dbReference>
<keyword evidence="3" id="KW-0732">Signal</keyword>
<sequence length="180" mass="17896">MKKFLVTATALMLGLAFAPAAYAENLSTPSASGDSAGTVMQHVNLDSMPSGASNVVVNPSSPAPTAPSTAELNTGGSDVDVPAGPEVMYPQAPASVANAEPQIHANVAPQAPANANGQAKTSISAINANAPQAFVSSPIKSVPGVVSFVFIMLLCVGAGVAAAVVISFVTGKKINLGLNR</sequence>
<evidence type="ECO:0000313" key="6">
    <source>
        <dbReference type="Proteomes" id="UP000250245"/>
    </source>
</evidence>
<gene>
    <name evidence="4" type="ORF">HHJ67_01360</name>
    <name evidence="5" type="ORF">NCTC11820_00172</name>
</gene>
<proteinExistence type="predicted"/>
<keyword evidence="2" id="KW-0472">Membrane</keyword>
<dbReference type="Proteomes" id="UP000250245">
    <property type="component" value="Unassembled WGS sequence"/>
</dbReference>
<evidence type="ECO:0000256" key="1">
    <source>
        <dbReference type="SAM" id="MobiDB-lite"/>
    </source>
</evidence>
<dbReference type="GeneID" id="55564677"/>
<reference evidence="5 6" key="1">
    <citation type="submission" date="2018-06" db="EMBL/GenBank/DDBJ databases">
        <authorList>
            <consortium name="Pathogen Informatics"/>
            <person name="Doyle S."/>
        </authorList>
    </citation>
    <scope>NUCLEOTIDE SEQUENCE [LARGE SCALE GENOMIC DNA]</scope>
    <source>
        <strain evidence="5 6">NCTC11820</strain>
    </source>
</reference>
<evidence type="ECO:0000256" key="2">
    <source>
        <dbReference type="SAM" id="Phobius"/>
    </source>
</evidence>
<feature type="chain" id="PRO_5036326734" evidence="3">
    <location>
        <begin position="24"/>
        <end position="180"/>
    </location>
</feature>
<protein>
    <submittedName>
        <fullName evidence="4">Fibronectin-binding protein</fullName>
    </submittedName>
</protein>
<organism evidence="5 6">
    <name type="scientific">Mobiluncus curtisii</name>
    <dbReference type="NCBI Taxonomy" id="2051"/>
    <lineage>
        <taxon>Bacteria</taxon>
        <taxon>Bacillati</taxon>
        <taxon>Actinomycetota</taxon>
        <taxon>Actinomycetes</taxon>
        <taxon>Actinomycetales</taxon>
        <taxon>Actinomycetaceae</taxon>
        <taxon>Mobiluncus</taxon>
    </lineage>
</organism>
<feature type="transmembrane region" description="Helical" evidence="2">
    <location>
        <begin position="145"/>
        <end position="170"/>
    </location>
</feature>
<feature type="region of interest" description="Disordered" evidence="1">
    <location>
        <begin position="50"/>
        <end position="84"/>
    </location>
</feature>
<dbReference type="RefSeq" id="WP_004007993.1">
    <property type="nucleotide sequence ID" value="NZ_CP068112.1"/>
</dbReference>
<name>A0A2X2YJW8_9ACTO</name>